<name>A0ABS5SH01_9BACT</name>
<dbReference type="Pfam" id="PF00561">
    <property type="entry name" value="Abhydrolase_1"/>
    <property type="match status" value="1"/>
</dbReference>
<comment type="caution">
    <text evidence="3">The sequence shown here is derived from an EMBL/GenBank/DDBJ whole genome shotgun (WGS) entry which is preliminary data.</text>
</comment>
<dbReference type="Proteomes" id="UP000756860">
    <property type="component" value="Unassembled WGS sequence"/>
</dbReference>
<evidence type="ECO:0000313" key="3">
    <source>
        <dbReference type="EMBL" id="MBT0654638.1"/>
    </source>
</evidence>
<dbReference type="RefSeq" id="WP_214176644.1">
    <property type="nucleotide sequence ID" value="NZ_JAHCVK010000013.1"/>
</dbReference>
<sequence>MPQCETPTGVSIHYEVSGTGRPLVLVHGWAASGAFWRFQEPLAESCRLVTVDLRGHGRSSSPASGYGLADLTDDIAALFDELDLTDAVLLGWSLGAQVALAAFPHLRQRLAGLVLIGGTPRFTLADGYDYGLPPAEPRGMGAGIRRDFQKTMGGFFRRMFAAGELSREQENRLAREIVIPGRLPEPRVALATLDILSTADLRDTLQAIDLPVLLIHGGADTICLPAASRYMANHLPHARLVEMAGAGHAPFLSRPEECNRLLAAFLETLHGRD</sequence>
<keyword evidence="1 3" id="KW-0378">Hydrolase</keyword>
<dbReference type="SUPFAM" id="SSF53474">
    <property type="entry name" value="alpha/beta-Hydrolases"/>
    <property type="match status" value="1"/>
</dbReference>
<evidence type="ECO:0000313" key="4">
    <source>
        <dbReference type="Proteomes" id="UP000756860"/>
    </source>
</evidence>
<dbReference type="PANTHER" id="PTHR43798:SF31">
    <property type="entry name" value="AB HYDROLASE SUPERFAMILY PROTEIN YCLE"/>
    <property type="match status" value="1"/>
</dbReference>
<dbReference type="PANTHER" id="PTHR43798">
    <property type="entry name" value="MONOACYLGLYCEROL LIPASE"/>
    <property type="match status" value="1"/>
</dbReference>
<accession>A0ABS5SH01</accession>
<dbReference type="InterPro" id="IPR029058">
    <property type="entry name" value="AB_hydrolase_fold"/>
</dbReference>
<protein>
    <submittedName>
        <fullName evidence="3">Alpha/beta fold hydrolase</fullName>
    </submittedName>
</protein>
<reference evidence="3 4" key="1">
    <citation type="submission" date="2021-05" db="EMBL/GenBank/DDBJ databases">
        <title>The draft genome of Geobacter luticola JCM 17780.</title>
        <authorList>
            <person name="Xu Z."/>
            <person name="Masuda Y."/>
            <person name="Itoh H."/>
            <person name="Senoo K."/>
        </authorList>
    </citation>
    <scope>NUCLEOTIDE SEQUENCE [LARGE SCALE GENOMIC DNA]</scope>
    <source>
        <strain evidence="3 4">JCM 17780</strain>
    </source>
</reference>
<dbReference type="Gene3D" id="3.40.50.1820">
    <property type="entry name" value="alpha/beta hydrolase"/>
    <property type="match status" value="1"/>
</dbReference>
<dbReference type="GO" id="GO:0016787">
    <property type="term" value="F:hydrolase activity"/>
    <property type="evidence" value="ECO:0007669"/>
    <property type="project" value="UniProtKB-KW"/>
</dbReference>
<keyword evidence="4" id="KW-1185">Reference proteome</keyword>
<feature type="domain" description="AB hydrolase-1" evidence="2">
    <location>
        <begin position="22"/>
        <end position="255"/>
    </location>
</feature>
<gene>
    <name evidence="3" type="ORF">KI810_16420</name>
</gene>
<proteinExistence type="predicted"/>
<dbReference type="InterPro" id="IPR050266">
    <property type="entry name" value="AB_hydrolase_sf"/>
</dbReference>
<evidence type="ECO:0000256" key="1">
    <source>
        <dbReference type="ARBA" id="ARBA00022801"/>
    </source>
</evidence>
<evidence type="ECO:0000259" key="2">
    <source>
        <dbReference type="Pfam" id="PF00561"/>
    </source>
</evidence>
<organism evidence="3 4">
    <name type="scientific">Geomobilimonas luticola</name>
    <dbReference type="NCBI Taxonomy" id="1114878"/>
    <lineage>
        <taxon>Bacteria</taxon>
        <taxon>Pseudomonadati</taxon>
        <taxon>Thermodesulfobacteriota</taxon>
        <taxon>Desulfuromonadia</taxon>
        <taxon>Geobacterales</taxon>
        <taxon>Geobacteraceae</taxon>
        <taxon>Geomobilimonas</taxon>
    </lineage>
</organism>
<dbReference type="InterPro" id="IPR000073">
    <property type="entry name" value="AB_hydrolase_1"/>
</dbReference>
<dbReference type="EMBL" id="JAHCVK010000013">
    <property type="protein sequence ID" value="MBT0654638.1"/>
    <property type="molecule type" value="Genomic_DNA"/>
</dbReference>